<dbReference type="CDD" id="cd00090">
    <property type="entry name" value="HTH_ARSR"/>
    <property type="match status" value="1"/>
</dbReference>
<organism evidence="2 3">
    <name type="scientific">Halobacterium jilantaiense</name>
    <dbReference type="NCBI Taxonomy" id="355548"/>
    <lineage>
        <taxon>Archaea</taxon>
        <taxon>Methanobacteriati</taxon>
        <taxon>Methanobacteriota</taxon>
        <taxon>Stenosarchaea group</taxon>
        <taxon>Halobacteria</taxon>
        <taxon>Halobacteriales</taxon>
        <taxon>Halobacteriaceae</taxon>
        <taxon>Halobacterium</taxon>
    </lineage>
</organism>
<dbReference type="InterPro" id="IPR056504">
    <property type="entry name" value="HTH_HVO_0163_N"/>
</dbReference>
<proteinExistence type="predicted"/>
<evidence type="ECO:0000259" key="1">
    <source>
        <dbReference type="Pfam" id="PF24266"/>
    </source>
</evidence>
<dbReference type="Gene3D" id="1.10.10.10">
    <property type="entry name" value="Winged helix-like DNA-binding domain superfamily/Winged helix DNA-binding domain"/>
    <property type="match status" value="2"/>
</dbReference>
<sequence>MMDVRRAVDEHVESNPGVHFNELARNLDIATGQAQYHLRNLRKAGSLDVEEVRGRTHYFPPGYDPWEQRTIALLRRETVRSIIVAALEEPEPSAADLAADLDVARSTISWHVSTLIEADVAEKTYDQKGRSHITLTRPAETRQLLGEVTPSLPDRLVDRFTRLVDDTLVD</sequence>
<evidence type="ECO:0000313" key="3">
    <source>
        <dbReference type="Proteomes" id="UP000198518"/>
    </source>
</evidence>
<dbReference type="InterPro" id="IPR036390">
    <property type="entry name" value="WH_DNA-bd_sf"/>
</dbReference>
<dbReference type="Proteomes" id="UP000198518">
    <property type="component" value="Unassembled WGS sequence"/>
</dbReference>
<gene>
    <name evidence="2" type="ORF">SAMN04487945_3098</name>
</gene>
<dbReference type="RefSeq" id="WP_089670496.1">
    <property type="nucleotide sequence ID" value="NZ_FOJA01000002.1"/>
</dbReference>
<dbReference type="Pfam" id="PF12840">
    <property type="entry name" value="HTH_20"/>
    <property type="match status" value="1"/>
</dbReference>
<feature type="domain" description="HVO-0163 N-terminal HTH" evidence="1">
    <location>
        <begin position="3"/>
        <end position="71"/>
    </location>
</feature>
<dbReference type="STRING" id="355548.SAMN04487945_3098"/>
<dbReference type="OrthoDB" id="28610at2157"/>
<dbReference type="Pfam" id="PF24266">
    <property type="entry name" value="HTH_HVO_0163_N"/>
    <property type="match status" value="1"/>
</dbReference>
<keyword evidence="3" id="KW-1185">Reference proteome</keyword>
<evidence type="ECO:0000313" key="2">
    <source>
        <dbReference type="EMBL" id="SEW34911.1"/>
    </source>
</evidence>
<dbReference type="InterPro" id="IPR011991">
    <property type="entry name" value="ArsR-like_HTH"/>
</dbReference>
<dbReference type="SUPFAM" id="SSF46785">
    <property type="entry name" value="Winged helix' DNA-binding domain"/>
    <property type="match status" value="2"/>
</dbReference>
<accession>A0A1I0R3S1</accession>
<dbReference type="InterPro" id="IPR036388">
    <property type="entry name" value="WH-like_DNA-bd_sf"/>
</dbReference>
<name>A0A1I0R3S1_9EURY</name>
<dbReference type="AlphaFoldDB" id="A0A1I0R3S1"/>
<protein>
    <submittedName>
        <fullName evidence="2">Regulatory protein, arsR family</fullName>
    </submittedName>
</protein>
<dbReference type="PANTHER" id="PTHR36216">
    <property type="entry name" value="TRANSCRIPTIONAL REGULATOR, TRMB"/>
    <property type="match status" value="1"/>
</dbReference>
<dbReference type="EMBL" id="FOJA01000002">
    <property type="protein sequence ID" value="SEW34911.1"/>
    <property type="molecule type" value="Genomic_DNA"/>
</dbReference>
<dbReference type="PANTHER" id="PTHR36216:SF1">
    <property type="entry name" value="HTH ARSR-TYPE DOMAIN-CONTAINING PROTEIN"/>
    <property type="match status" value="1"/>
</dbReference>
<reference evidence="2 3" key="1">
    <citation type="submission" date="2016-10" db="EMBL/GenBank/DDBJ databases">
        <authorList>
            <person name="de Groot N.N."/>
        </authorList>
    </citation>
    <scope>NUCLEOTIDE SEQUENCE [LARGE SCALE GENOMIC DNA]</scope>
    <source>
        <strain evidence="2 3">CGMCC 1.5337</strain>
    </source>
</reference>